<dbReference type="RefSeq" id="WP_245182486.1">
    <property type="nucleotide sequence ID" value="NZ_JAAOZT010000017.1"/>
</dbReference>
<reference evidence="3 4" key="1">
    <citation type="submission" date="2020-08" db="EMBL/GenBank/DDBJ databases">
        <title>Genomic Encyclopedia of Type Strains, Phase IV (KMG-IV): sequencing the most valuable type-strain genomes for metagenomic binning, comparative biology and taxonomic classification.</title>
        <authorList>
            <person name="Goeker M."/>
        </authorList>
    </citation>
    <scope>NUCLEOTIDE SEQUENCE [LARGE SCALE GENOMIC DNA]</scope>
    <source>
        <strain evidence="3 4">DSM 23240</strain>
    </source>
</reference>
<organism evidence="3 4">
    <name type="scientific">Glaciimonas immobilis</name>
    <dbReference type="NCBI Taxonomy" id="728004"/>
    <lineage>
        <taxon>Bacteria</taxon>
        <taxon>Pseudomonadati</taxon>
        <taxon>Pseudomonadota</taxon>
        <taxon>Betaproteobacteria</taxon>
        <taxon>Burkholderiales</taxon>
        <taxon>Oxalobacteraceae</taxon>
        <taxon>Glaciimonas</taxon>
    </lineage>
</organism>
<keyword evidence="4" id="KW-1185">Reference proteome</keyword>
<dbReference type="Pfam" id="PF09361">
    <property type="entry name" value="Phasin_2"/>
    <property type="match status" value="1"/>
</dbReference>
<dbReference type="Proteomes" id="UP000571084">
    <property type="component" value="Unassembled WGS sequence"/>
</dbReference>
<comment type="caution">
    <text evidence="3">The sequence shown here is derived from an EMBL/GenBank/DDBJ whole genome shotgun (WGS) entry which is preliminary data.</text>
</comment>
<name>A0A840RZF5_9BURK</name>
<evidence type="ECO:0000259" key="2">
    <source>
        <dbReference type="Pfam" id="PF09361"/>
    </source>
</evidence>
<sequence>MFGITKEEVPPAMKSHLEAQFSFLTDLSKKMFDGLQQVSQLNVQVAETLMQESIDNMHQLIEAKSSTDALSIAASQAQPAAEKVRAYQQHLTNIGAGVRVELSKTAEQHVSETSRTAAALADEIARRTQEETEKVTQRQKAAVEKMSQPINQANDTSRQSAGTQQNNDAHQSNDGHQSTQQPLTKPQTQPQPGKHA</sequence>
<dbReference type="AlphaFoldDB" id="A0A840RZF5"/>
<feature type="compositionally biased region" description="Low complexity" evidence="1">
    <location>
        <begin position="177"/>
        <end position="196"/>
    </location>
</feature>
<proteinExistence type="predicted"/>
<evidence type="ECO:0000313" key="4">
    <source>
        <dbReference type="Proteomes" id="UP000571084"/>
    </source>
</evidence>
<evidence type="ECO:0000313" key="3">
    <source>
        <dbReference type="EMBL" id="MBB5201790.1"/>
    </source>
</evidence>
<dbReference type="InterPro" id="IPR010127">
    <property type="entry name" value="Phasin_subfam-1"/>
</dbReference>
<feature type="domain" description="Phasin" evidence="2">
    <location>
        <begin position="14"/>
        <end position="110"/>
    </location>
</feature>
<feature type="region of interest" description="Disordered" evidence="1">
    <location>
        <begin position="127"/>
        <end position="196"/>
    </location>
</feature>
<feature type="compositionally biased region" description="Basic and acidic residues" evidence="1">
    <location>
        <begin position="127"/>
        <end position="136"/>
    </location>
</feature>
<dbReference type="InterPro" id="IPR018968">
    <property type="entry name" value="Phasin"/>
</dbReference>
<evidence type="ECO:0000256" key="1">
    <source>
        <dbReference type="SAM" id="MobiDB-lite"/>
    </source>
</evidence>
<feature type="compositionally biased region" description="Polar residues" evidence="1">
    <location>
        <begin position="148"/>
        <end position="176"/>
    </location>
</feature>
<dbReference type="EMBL" id="JACHHQ010000008">
    <property type="protein sequence ID" value="MBB5201790.1"/>
    <property type="molecule type" value="Genomic_DNA"/>
</dbReference>
<dbReference type="NCBIfam" id="TIGR01841">
    <property type="entry name" value="phasin"/>
    <property type="match status" value="1"/>
</dbReference>
<protein>
    <submittedName>
        <fullName evidence="3">Phasin family protein</fullName>
    </submittedName>
</protein>
<accession>A0A840RZF5</accession>
<gene>
    <name evidence="3" type="ORF">HNR39_003648</name>
</gene>